<dbReference type="AlphaFoldDB" id="A0A370GMD7"/>
<keyword evidence="1" id="KW-0812">Transmembrane</keyword>
<evidence type="ECO:0000259" key="3">
    <source>
        <dbReference type="Pfam" id="PF26059"/>
    </source>
</evidence>
<proteinExistence type="predicted"/>
<keyword evidence="1" id="KW-0472">Membrane</keyword>
<keyword evidence="2" id="KW-0732">Signal</keyword>
<keyword evidence="1" id="KW-1133">Transmembrane helix</keyword>
<feature type="chain" id="PRO_5038559499" description="DUF8020 domain-containing protein" evidence="2">
    <location>
        <begin position="19"/>
        <end position="214"/>
    </location>
</feature>
<dbReference type="Pfam" id="PF26059">
    <property type="entry name" value="DUF8020"/>
    <property type="match status" value="1"/>
</dbReference>
<evidence type="ECO:0000256" key="1">
    <source>
        <dbReference type="SAM" id="Phobius"/>
    </source>
</evidence>
<evidence type="ECO:0000313" key="5">
    <source>
        <dbReference type="Proteomes" id="UP000255355"/>
    </source>
</evidence>
<dbReference type="RefSeq" id="WP_147289110.1">
    <property type="nucleotide sequence ID" value="NZ_QQAZ01000015.1"/>
</dbReference>
<dbReference type="OrthoDB" id="4555778at2"/>
<feature type="transmembrane region" description="Helical" evidence="1">
    <location>
        <begin position="143"/>
        <end position="165"/>
    </location>
</feature>
<dbReference type="EMBL" id="QQAZ01000015">
    <property type="protein sequence ID" value="RDI44892.1"/>
    <property type="molecule type" value="Genomic_DNA"/>
</dbReference>
<reference evidence="4 5" key="1">
    <citation type="submission" date="2018-07" db="EMBL/GenBank/DDBJ databases">
        <title>Genomic Encyclopedia of Type Strains, Phase IV (KMG-IV): sequencing the most valuable type-strain genomes for metagenomic binning, comparative biology and taxonomic classification.</title>
        <authorList>
            <person name="Goeker M."/>
        </authorList>
    </citation>
    <scope>NUCLEOTIDE SEQUENCE [LARGE SCALE GENOMIC DNA]</scope>
    <source>
        <strain evidence="4 5">DSM 44952</strain>
    </source>
</reference>
<evidence type="ECO:0000313" key="4">
    <source>
        <dbReference type="EMBL" id="RDI44892.1"/>
    </source>
</evidence>
<evidence type="ECO:0000256" key="2">
    <source>
        <dbReference type="SAM" id="SignalP"/>
    </source>
</evidence>
<protein>
    <recommendedName>
        <fullName evidence="3">DUF8020 domain-containing protein</fullName>
    </recommendedName>
</protein>
<feature type="transmembrane region" description="Helical" evidence="1">
    <location>
        <begin position="177"/>
        <end position="207"/>
    </location>
</feature>
<dbReference type="InterPro" id="IPR058333">
    <property type="entry name" value="DUF8020"/>
</dbReference>
<accession>A0A370GMD7</accession>
<gene>
    <name evidence="4" type="ORF">DFR68_11544</name>
</gene>
<name>A0A370GMD7_9NOCA</name>
<comment type="caution">
    <text evidence="4">The sequence shown here is derived from an EMBL/GenBank/DDBJ whole genome shotgun (WGS) entry which is preliminary data.</text>
</comment>
<feature type="signal peptide" evidence="2">
    <location>
        <begin position="1"/>
        <end position="18"/>
    </location>
</feature>
<feature type="domain" description="DUF8020" evidence="3">
    <location>
        <begin position="34"/>
        <end position="100"/>
    </location>
</feature>
<sequence length="214" mass="21206">MRKTAVTVVLTATATALAAVPGAATPLPAPQNSVHYEVRRDGDTAVLILGDGAPRIVGDQLVVADHTDRPVAAIPLTYQIDSVAYPIDARLDGNTAILTPLRENSRAAVDPGRVVNADQAIQHVAESFNPRDTQALAVFAQRVAIGAAVSTVLGAILGGGIGCLVGGAAGAAISSPVIALLLPFVGATIAGCVLGAATLGAVGGIAASSSPEAP</sequence>
<dbReference type="Proteomes" id="UP000255355">
    <property type="component" value="Unassembled WGS sequence"/>
</dbReference>
<keyword evidence="5" id="KW-1185">Reference proteome</keyword>
<dbReference type="STRING" id="1210089.GCA_001613165_07938"/>
<organism evidence="4 5">
    <name type="scientific">Nocardia mexicana</name>
    <dbReference type="NCBI Taxonomy" id="279262"/>
    <lineage>
        <taxon>Bacteria</taxon>
        <taxon>Bacillati</taxon>
        <taxon>Actinomycetota</taxon>
        <taxon>Actinomycetes</taxon>
        <taxon>Mycobacteriales</taxon>
        <taxon>Nocardiaceae</taxon>
        <taxon>Nocardia</taxon>
    </lineage>
</organism>